<proteinExistence type="predicted"/>
<comment type="caution">
    <text evidence="1">The sequence shown here is derived from an EMBL/GenBank/DDBJ whole genome shotgun (WGS) entry which is preliminary data.</text>
</comment>
<name>A0ACB9CKB4_ARCLA</name>
<evidence type="ECO:0000313" key="1">
    <source>
        <dbReference type="EMBL" id="KAI3734630.1"/>
    </source>
</evidence>
<reference evidence="1 2" key="2">
    <citation type="journal article" date="2022" name="Mol. Ecol. Resour.">
        <title>The genomes of chicory, endive, great burdock and yacon provide insights into Asteraceae paleo-polyploidization history and plant inulin production.</title>
        <authorList>
            <person name="Fan W."/>
            <person name="Wang S."/>
            <person name="Wang H."/>
            <person name="Wang A."/>
            <person name="Jiang F."/>
            <person name="Liu H."/>
            <person name="Zhao H."/>
            <person name="Xu D."/>
            <person name="Zhang Y."/>
        </authorList>
    </citation>
    <scope>NUCLEOTIDE SEQUENCE [LARGE SCALE GENOMIC DNA]</scope>
    <source>
        <strain evidence="2">cv. Niubang</strain>
    </source>
</reference>
<sequence length="108" mass="11072">MESDKLTTGLTITMIVLMAFTSSGTMAQDFGAAPAPSPSMESAGTTSFQVQIGTRPSQVSRSKGKRAYFHSLPQIRSGWSLQVLVHSLPQIAAAGTTAAGIAAAGTTA</sequence>
<keyword evidence="2" id="KW-1185">Reference proteome</keyword>
<dbReference type="EMBL" id="CM042050">
    <property type="protein sequence ID" value="KAI3734630.1"/>
    <property type="molecule type" value="Genomic_DNA"/>
</dbReference>
<accession>A0ACB9CKB4</accession>
<protein>
    <submittedName>
        <fullName evidence="1">Uncharacterized protein</fullName>
    </submittedName>
</protein>
<dbReference type="Proteomes" id="UP001055879">
    <property type="component" value="Linkage Group LG04"/>
</dbReference>
<gene>
    <name evidence="1" type="ORF">L6452_14103</name>
</gene>
<organism evidence="1 2">
    <name type="scientific">Arctium lappa</name>
    <name type="common">Greater burdock</name>
    <name type="synonym">Lappa major</name>
    <dbReference type="NCBI Taxonomy" id="4217"/>
    <lineage>
        <taxon>Eukaryota</taxon>
        <taxon>Viridiplantae</taxon>
        <taxon>Streptophyta</taxon>
        <taxon>Embryophyta</taxon>
        <taxon>Tracheophyta</taxon>
        <taxon>Spermatophyta</taxon>
        <taxon>Magnoliopsida</taxon>
        <taxon>eudicotyledons</taxon>
        <taxon>Gunneridae</taxon>
        <taxon>Pentapetalae</taxon>
        <taxon>asterids</taxon>
        <taxon>campanulids</taxon>
        <taxon>Asterales</taxon>
        <taxon>Asteraceae</taxon>
        <taxon>Carduoideae</taxon>
        <taxon>Cardueae</taxon>
        <taxon>Arctiinae</taxon>
        <taxon>Arctium</taxon>
    </lineage>
</organism>
<evidence type="ECO:0000313" key="2">
    <source>
        <dbReference type="Proteomes" id="UP001055879"/>
    </source>
</evidence>
<reference evidence="2" key="1">
    <citation type="journal article" date="2022" name="Mol. Ecol. Resour.">
        <title>The genomes of chicory, endive, great burdock and yacon provide insights into Asteraceae palaeo-polyploidization history and plant inulin production.</title>
        <authorList>
            <person name="Fan W."/>
            <person name="Wang S."/>
            <person name="Wang H."/>
            <person name="Wang A."/>
            <person name="Jiang F."/>
            <person name="Liu H."/>
            <person name="Zhao H."/>
            <person name="Xu D."/>
            <person name="Zhang Y."/>
        </authorList>
    </citation>
    <scope>NUCLEOTIDE SEQUENCE [LARGE SCALE GENOMIC DNA]</scope>
    <source>
        <strain evidence="2">cv. Niubang</strain>
    </source>
</reference>